<dbReference type="Pfam" id="PF00583">
    <property type="entry name" value="Acetyltransf_1"/>
    <property type="match status" value="1"/>
</dbReference>
<dbReference type="GO" id="GO:0008080">
    <property type="term" value="F:N-acetyltransferase activity"/>
    <property type="evidence" value="ECO:0007669"/>
    <property type="project" value="TreeGrafter"/>
</dbReference>
<dbReference type="SUPFAM" id="SSF55729">
    <property type="entry name" value="Acyl-CoA N-acyltransferases (Nat)"/>
    <property type="match status" value="1"/>
</dbReference>
<dbReference type="KEGG" id="aaf:AURANDRAFT_31910"/>
<keyword evidence="2" id="KW-1185">Reference proteome</keyword>
<dbReference type="Gene3D" id="3.40.630.30">
    <property type="match status" value="1"/>
</dbReference>
<dbReference type="InterPro" id="IPR051016">
    <property type="entry name" value="Diverse_Substrate_AcTransf"/>
</dbReference>
<comment type="caution">
    <text evidence="1">The sequence shown here is derived from an EMBL/GenBank/DDBJ whole genome shotgun (WGS) entry which is preliminary data.</text>
</comment>
<dbReference type="InterPro" id="IPR016181">
    <property type="entry name" value="Acyl_CoA_acyltransferase"/>
</dbReference>
<accession>A0ABR1FGI0</accession>
<sequence>MGQKLATPQTTCAFKSGAYGLGVHTTKNHEKLATIRLATKDDAGTILKLITDLAIYEKEPVSTVEVTEAELVRDGWGPSPLFRVVLAEVGGAAVGFALFFHTYSTWQGKCVYLEDLYVAEAARGAGVGTLLLKTVAAIAHGEGCKRFNWQALDWNTPALDFYKALGAARMDSWVNLRVGKAELPRLLGLS</sequence>
<dbReference type="PANTHER" id="PTHR10545:SF29">
    <property type="entry name" value="GH14572P-RELATED"/>
    <property type="match status" value="1"/>
</dbReference>
<organism evidence="1 2">
    <name type="scientific">Aureococcus anophagefferens</name>
    <name type="common">Harmful bloom alga</name>
    <dbReference type="NCBI Taxonomy" id="44056"/>
    <lineage>
        <taxon>Eukaryota</taxon>
        <taxon>Sar</taxon>
        <taxon>Stramenopiles</taxon>
        <taxon>Ochrophyta</taxon>
        <taxon>Pelagophyceae</taxon>
        <taxon>Pelagomonadales</taxon>
        <taxon>Pelagomonadaceae</taxon>
        <taxon>Aureococcus</taxon>
    </lineage>
</organism>
<dbReference type="CDD" id="cd04301">
    <property type="entry name" value="NAT_SF"/>
    <property type="match status" value="1"/>
</dbReference>
<dbReference type="EMBL" id="JBBJCI010000436">
    <property type="protein sequence ID" value="KAK7230360.1"/>
    <property type="molecule type" value="Genomic_DNA"/>
</dbReference>
<proteinExistence type="predicted"/>
<evidence type="ECO:0000313" key="1">
    <source>
        <dbReference type="EMBL" id="KAK7230360.1"/>
    </source>
</evidence>
<dbReference type="PANTHER" id="PTHR10545">
    <property type="entry name" value="DIAMINE N-ACETYLTRANSFERASE"/>
    <property type="match status" value="1"/>
</dbReference>
<reference evidence="1 2" key="1">
    <citation type="submission" date="2024-03" db="EMBL/GenBank/DDBJ databases">
        <title>Aureococcus anophagefferens CCMP1851 and Kratosvirus quantuckense: Draft genome of a second virus-susceptible host strain in the model system.</title>
        <authorList>
            <person name="Chase E."/>
            <person name="Truchon A.R."/>
            <person name="Schepens W."/>
            <person name="Wilhelm S.W."/>
        </authorList>
    </citation>
    <scope>NUCLEOTIDE SEQUENCE [LARGE SCALE GENOMIC DNA]</scope>
    <source>
        <strain evidence="1 2">CCMP1851</strain>
    </source>
</reference>
<evidence type="ECO:0000313" key="2">
    <source>
        <dbReference type="Proteomes" id="UP001363151"/>
    </source>
</evidence>
<dbReference type="Proteomes" id="UP001363151">
    <property type="component" value="Unassembled WGS sequence"/>
</dbReference>
<name>A0ABR1FGI0_AURAN</name>
<protein>
    <submittedName>
        <fullName evidence="1">Diamine N-acetyltransferase</fullName>
    </submittedName>
</protein>
<gene>
    <name evidence="1" type="ORF">SO694_00183032</name>
</gene>
<dbReference type="PROSITE" id="PS51186">
    <property type="entry name" value="GNAT"/>
    <property type="match status" value="1"/>
</dbReference>
<dbReference type="InterPro" id="IPR000182">
    <property type="entry name" value="GNAT_dom"/>
</dbReference>